<evidence type="ECO:0000256" key="6">
    <source>
        <dbReference type="PIRSR" id="PIRSR000915-1"/>
    </source>
</evidence>
<dbReference type="Proteomes" id="UP000245383">
    <property type="component" value="Unassembled WGS sequence"/>
</dbReference>
<organism evidence="9 10">
    <name type="scientific">Smittium simulii</name>
    <dbReference type="NCBI Taxonomy" id="133385"/>
    <lineage>
        <taxon>Eukaryota</taxon>
        <taxon>Fungi</taxon>
        <taxon>Fungi incertae sedis</taxon>
        <taxon>Zoopagomycota</taxon>
        <taxon>Kickxellomycotina</taxon>
        <taxon>Harpellomycetes</taxon>
        <taxon>Harpellales</taxon>
        <taxon>Legeriomycetaceae</taxon>
        <taxon>Smittium</taxon>
    </lineage>
</organism>
<name>A0A2T9YLM4_9FUNG</name>
<dbReference type="InterPro" id="IPR023214">
    <property type="entry name" value="HAD_sf"/>
</dbReference>
<dbReference type="NCBIfam" id="TIGR01452">
    <property type="entry name" value="PGP_euk"/>
    <property type="match status" value="1"/>
</dbReference>
<feature type="binding site" evidence="7">
    <location>
        <position position="218"/>
    </location>
    <ligand>
        <name>substrate</name>
    </ligand>
</feature>
<keyword evidence="8" id="KW-0460">Magnesium</keyword>
<evidence type="ECO:0000256" key="8">
    <source>
        <dbReference type="PIRSR" id="PIRSR000915-3"/>
    </source>
</evidence>
<dbReference type="PANTHER" id="PTHR19288:SF46">
    <property type="entry name" value="HALOACID DEHALOGENASE-LIKE HYDROLASE DOMAIN-CONTAINING PROTEIN 2"/>
    <property type="match status" value="1"/>
</dbReference>
<evidence type="ECO:0000256" key="5">
    <source>
        <dbReference type="PIRNR" id="PIRNR000915"/>
    </source>
</evidence>
<evidence type="ECO:0000256" key="2">
    <source>
        <dbReference type="ARBA" id="ARBA00050247"/>
    </source>
</evidence>
<dbReference type="NCBIfam" id="TIGR01460">
    <property type="entry name" value="HAD-SF-IIA"/>
    <property type="match status" value="1"/>
</dbReference>
<evidence type="ECO:0000256" key="1">
    <source>
        <dbReference type="ARBA" id="ARBA00022801"/>
    </source>
</evidence>
<protein>
    <recommendedName>
        <fullName evidence="4 5">4-nitrophenylphosphatase</fullName>
        <shortName evidence="5">PNPPase</shortName>
        <ecNumber evidence="3 5">3.1.3.41</ecNumber>
    </recommendedName>
</protein>
<evidence type="ECO:0000256" key="3">
    <source>
        <dbReference type="ARBA" id="ARBA00066659"/>
    </source>
</evidence>
<feature type="binding site" evidence="8">
    <location>
        <position position="24"/>
    </location>
    <ligand>
        <name>Mg(2+)</name>
        <dbReference type="ChEBI" id="CHEBI:18420"/>
    </ligand>
</feature>
<evidence type="ECO:0000313" key="9">
    <source>
        <dbReference type="EMBL" id="PVU93232.1"/>
    </source>
</evidence>
<dbReference type="SUPFAM" id="SSF56784">
    <property type="entry name" value="HAD-like"/>
    <property type="match status" value="1"/>
</dbReference>
<evidence type="ECO:0000256" key="4">
    <source>
        <dbReference type="ARBA" id="ARBA00069197"/>
    </source>
</evidence>
<dbReference type="GO" id="GO:0008967">
    <property type="term" value="F:phosphoglycolate phosphatase activity"/>
    <property type="evidence" value="ECO:0007669"/>
    <property type="project" value="TreeGrafter"/>
</dbReference>
<dbReference type="GO" id="GO:0046872">
    <property type="term" value="F:metal ion binding"/>
    <property type="evidence" value="ECO:0007669"/>
    <property type="project" value="UniProtKB-KW"/>
</dbReference>
<reference evidence="9 10" key="1">
    <citation type="journal article" date="2018" name="MBio">
        <title>Comparative Genomics Reveals the Core Gene Toolbox for the Fungus-Insect Symbiosis.</title>
        <authorList>
            <person name="Wang Y."/>
            <person name="Stata M."/>
            <person name="Wang W."/>
            <person name="Stajich J.E."/>
            <person name="White M.M."/>
            <person name="Moncalvo J.M."/>
        </authorList>
    </citation>
    <scope>NUCLEOTIDE SEQUENCE [LARGE SCALE GENOMIC DNA]</scope>
    <source>
        <strain evidence="9 10">SWE-8-4</strain>
    </source>
</reference>
<dbReference type="PANTHER" id="PTHR19288">
    <property type="entry name" value="4-NITROPHENYLPHOSPHATASE-RELATED"/>
    <property type="match status" value="1"/>
</dbReference>
<dbReference type="GO" id="GO:0004035">
    <property type="term" value="F:alkaline phosphatase activity"/>
    <property type="evidence" value="ECO:0007669"/>
    <property type="project" value="TreeGrafter"/>
</dbReference>
<comment type="cofactor">
    <cofactor evidence="8">
        <name>Mg(2+)</name>
        <dbReference type="ChEBI" id="CHEBI:18420"/>
    </cofactor>
    <text evidence="8">Divalent metal ions. Mg(2+) is the most effective.</text>
</comment>
<accession>A0A2T9YLM4</accession>
<dbReference type="Pfam" id="PF13344">
    <property type="entry name" value="Hydrolase_6"/>
    <property type="match status" value="1"/>
</dbReference>
<sequence>MPQLLLTVEDYRKLVDKYDTFLFDCDGVIWLGTTIIEGVKESIAFLKSQNKRVVFVTNNSTISRKEYSKKFAGFGMSISKEEIFSSSHATAVHLKNIVKFSPDKKVFVVGGQGVKDELHLANIRFCNKETSALKKPADYKEFVNDPEVGAVICGLDRDINYAKLSIAHLYLTLNKDCLFIATNNDSTYPVGDFNLPGAGSILSVLETSTKRVPTIVGKPYKTLFDCISADYHIEKSRTIMVGDRLNTDVQFGINSGIDTLIVFTGITSEHEAMDPNSTQATYAMTSFGEISKLA</sequence>
<feature type="active site" description="Proton donor" evidence="6">
    <location>
        <position position="26"/>
    </location>
</feature>
<gene>
    <name evidence="9" type="ORF">BB561_003392</name>
</gene>
<comment type="catalytic activity">
    <reaction evidence="2 5">
        <text>4-nitrophenyl phosphate + H2O = 4-nitrophenol + phosphate + H(+)</text>
        <dbReference type="Rhea" id="RHEA:21664"/>
        <dbReference type="ChEBI" id="CHEBI:15377"/>
        <dbReference type="ChEBI" id="CHEBI:15378"/>
        <dbReference type="ChEBI" id="CHEBI:43474"/>
        <dbReference type="ChEBI" id="CHEBI:57917"/>
        <dbReference type="ChEBI" id="CHEBI:61146"/>
        <dbReference type="EC" id="3.1.3.41"/>
    </reaction>
</comment>
<dbReference type="OrthoDB" id="413953at2759"/>
<dbReference type="FunFam" id="3.40.50.1000:FF:000039">
    <property type="entry name" value="Phosphoglycolate phosphatase"/>
    <property type="match status" value="1"/>
</dbReference>
<dbReference type="STRING" id="133385.A0A2T9YLM4"/>
<dbReference type="EMBL" id="MBFR01000134">
    <property type="protein sequence ID" value="PVU93232.1"/>
    <property type="molecule type" value="Genomic_DNA"/>
</dbReference>
<keyword evidence="1 5" id="KW-0378">Hydrolase</keyword>
<evidence type="ECO:0000313" key="10">
    <source>
        <dbReference type="Proteomes" id="UP000245383"/>
    </source>
</evidence>
<evidence type="ECO:0000256" key="7">
    <source>
        <dbReference type="PIRSR" id="PIRSR000915-2"/>
    </source>
</evidence>
<keyword evidence="10" id="KW-1185">Reference proteome</keyword>
<feature type="binding site" evidence="8">
    <location>
        <position position="243"/>
    </location>
    <ligand>
        <name>Mg(2+)</name>
        <dbReference type="ChEBI" id="CHEBI:18420"/>
    </ligand>
</feature>
<keyword evidence="8" id="KW-0479">Metal-binding</keyword>
<comment type="caution">
    <text evidence="9">The sequence shown here is derived from an EMBL/GenBank/DDBJ whole genome shotgun (WGS) entry which is preliminary data.</text>
</comment>
<proteinExistence type="predicted"/>
<dbReference type="InterPro" id="IPR036412">
    <property type="entry name" value="HAD-like_sf"/>
</dbReference>
<dbReference type="PIRSF" id="PIRSF000915">
    <property type="entry name" value="PGP-type_phosphatase"/>
    <property type="match status" value="1"/>
</dbReference>
<dbReference type="InterPro" id="IPR006357">
    <property type="entry name" value="HAD-SF_hydro_IIA"/>
</dbReference>
<feature type="active site" description="Nucleophile" evidence="6">
    <location>
        <position position="24"/>
    </location>
</feature>
<dbReference type="InterPro" id="IPR006349">
    <property type="entry name" value="PGP_euk"/>
</dbReference>
<dbReference type="Gene3D" id="3.40.50.1000">
    <property type="entry name" value="HAD superfamily/HAD-like"/>
    <property type="match status" value="2"/>
</dbReference>
<feature type="binding site" evidence="8">
    <location>
        <position position="26"/>
    </location>
    <ligand>
        <name>Mg(2+)</name>
        <dbReference type="ChEBI" id="CHEBI:18420"/>
    </ligand>
</feature>
<dbReference type="AlphaFoldDB" id="A0A2T9YLM4"/>
<dbReference type="GO" id="GO:0005737">
    <property type="term" value="C:cytoplasm"/>
    <property type="evidence" value="ECO:0007669"/>
    <property type="project" value="TreeGrafter"/>
</dbReference>
<dbReference type="Pfam" id="PF13242">
    <property type="entry name" value="Hydrolase_like"/>
    <property type="match status" value="1"/>
</dbReference>
<dbReference type="EC" id="3.1.3.41" evidence="3 5"/>